<comment type="caution">
    <text evidence="1">The sequence shown here is derived from an EMBL/GenBank/DDBJ whole genome shotgun (WGS) entry which is preliminary data.</text>
</comment>
<sequence>MKKTLVTIFIGIVAGIALIVLFRQSPTKAAGTTEKKPAYTFNITFDSAVPYKLSPSASEEDLVSFAWNEFFALNWKSSYSSSFKYRGYADPTWSYINDKSPYPAEPLVWETYAHRVELRPNDDNMQAFDSEPRYVYASNIPPKNDTVKQNLFNNLDENNEIGSCNLYAKILPDYNTNLQVLYQAKVNRDEFDYKYKNYRKEADLKAAVLKTANNIEMYNDYYYKAGGSTCNCPDTARVFCLPCGGARVPGTLGIYTGALEVKSAWREVTDQEVATHLTRQVLVYEKVNGKTVAVNKRYGLIGLHIVHKLANYPAFTFATFEHVDVDTKDNMGYIRLDPDNTPLGDKKPRLYSRARPIPDVVKASTDYVHIQLSRRNFNSVWKNYRLVGIQGKPSSDTSAFNYFLANYVIESDSALSNFRGSSLEAPYNGGLNLLYKKMRYNQGGCQGCHGVTQLRGSDFSFLMGLKDQPHKTPDISRSDSKLALYLQAFEEVNKSEGKQKKK</sequence>
<organism evidence="1 2">
    <name type="scientific">Chitinophaga solisilvae</name>
    <dbReference type="NCBI Taxonomy" id="1233460"/>
    <lineage>
        <taxon>Bacteria</taxon>
        <taxon>Pseudomonadati</taxon>
        <taxon>Bacteroidota</taxon>
        <taxon>Chitinophagia</taxon>
        <taxon>Chitinophagales</taxon>
        <taxon>Chitinophagaceae</taxon>
        <taxon>Chitinophaga</taxon>
    </lineage>
</organism>
<reference evidence="1" key="1">
    <citation type="submission" date="2020-05" db="EMBL/GenBank/DDBJ databases">
        <title>Chitinophaga laudate sp. nov., isolated from a tropical peat swamp.</title>
        <authorList>
            <person name="Goh C.B.S."/>
            <person name="Lee M.S."/>
            <person name="Parimannan S."/>
            <person name="Pasbakhsh P."/>
            <person name="Yule C.M."/>
            <person name="Rajandas H."/>
            <person name="Loke S."/>
            <person name="Croft L."/>
            <person name="Tan J.B.L."/>
        </authorList>
    </citation>
    <scope>NUCLEOTIDE SEQUENCE</scope>
    <source>
        <strain evidence="1">Mgbs1</strain>
    </source>
</reference>
<evidence type="ECO:0000313" key="2">
    <source>
        <dbReference type="Proteomes" id="UP000281028"/>
    </source>
</evidence>
<gene>
    <name evidence="1" type="ORF">ECE50_005360</name>
</gene>
<accession>A0A9Q5D4S0</accession>
<name>A0A9Q5D4S0_9BACT</name>
<dbReference type="Proteomes" id="UP000281028">
    <property type="component" value="Unassembled WGS sequence"/>
</dbReference>
<dbReference type="AlphaFoldDB" id="A0A9Q5D4S0"/>
<evidence type="ECO:0000313" key="1">
    <source>
        <dbReference type="EMBL" id="NSL86245.1"/>
    </source>
</evidence>
<dbReference type="EMBL" id="RIAR02000001">
    <property type="protein sequence ID" value="NSL86245.1"/>
    <property type="molecule type" value="Genomic_DNA"/>
</dbReference>
<proteinExistence type="predicted"/>
<keyword evidence="2" id="KW-1185">Reference proteome</keyword>
<protein>
    <submittedName>
        <fullName evidence="1">Uncharacterized protein</fullName>
    </submittedName>
</protein>